<accession>A0A0D8JSN3</accession>
<dbReference type="AlphaFoldDB" id="A0A0D8JSN3"/>
<sequence>MLPSWLDLAKSELQGLSRAFKKKHERGQPTLISLHLKCGERIEPTVNHACFCCVGQQAWMEVLYMPTSSTEYLAVYPPTWAHILKTG</sequence>
<gene>
    <name evidence="1" type="ORF">CIMG_12764</name>
</gene>
<proteinExistence type="predicted"/>
<protein>
    <submittedName>
        <fullName evidence="1">Uncharacterized protein</fullName>
    </submittedName>
</protein>
<dbReference type="VEuPathDB" id="FungiDB:CIMG_12764"/>
<organism evidence="1 2">
    <name type="scientific">Coccidioides immitis (strain RS)</name>
    <name type="common">Valley fever fungus</name>
    <dbReference type="NCBI Taxonomy" id="246410"/>
    <lineage>
        <taxon>Eukaryota</taxon>
        <taxon>Fungi</taxon>
        <taxon>Dikarya</taxon>
        <taxon>Ascomycota</taxon>
        <taxon>Pezizomycotina</taxon>
        <taxon>Eurotiomycetes</taxon>
        <taxon>Eurotiomycetidae</taxon>
        <taxon>Onygenales</taxon>
        <taxon>Onygenaceae</taxon>
        <taxon>Coccidioides</taxon>
    </lineage>
</organism>
<dbReference type="GeneID" id="24164391"/>
<keyword evidence="2" id="KW-1185">Reference proteome</keyword>
<dbReference type="Proteomes" id="UP000001261">
    <property type="component" value="Unassembled WGS sequence"/>
</dbReference>
<evidence type="ECO:0000313" key="2">
    <source>
        <dbReference type="Proteomes" id="UP000001261"/>
    </source>
</evidence>
<dbReference type="InParanoid" id="A0A0D8JSN3"/>
<reference evidence="2" key="2">
    <citation type="journal article" date="2010" name="Genome Res.">
        <title>Population genomic sequencing of Coccidioides fungi reveals recent hybridization and transposon control.</title>
        <authorList>
            <person name="Neafsey D.E."/>
            <person name="Barker B.M."/>
            <person name="Sharpton T.J."/>
            <person name="Stajich J.E."/>
            <person name="Park D.J."/>
            <person name="Whiston E."/>
            <person name="Hung C.-Y."/>
            <person name="McMahan C."/>
            <person name="White J."/>
            <person name="Sykes S."/>
            <person name="Heiman D."/>
            <person name="Young S."/>
            <person name="Zeng Q."/>
            <person name="Abouelleil A."/>
            <person name="Aftuck L."/>
            <person name="Bessette D."/>
            <person name="Brown A."/>
            <person name="FitzGerald M."/>
            <person name="Lui A."/>
            <person name="Macdonald J.P."/>
            <person name="Priest M."/>
            <person name="Orbach M.J."/>
            <person name="Galgiani J.N."/>
            <person name="Kirkland T.N."/>
            <person name="Cole G.T."/>
            <person name="Birren B.W."/>
            <person name="Henn M.R."/>
            <person name="Taylor J.W."/>
            <person name="Rounsley S.D."/>
        </authorList>
    </citation>
    <scope>GENOME REANNOTATION</scope>
    <source>
        <strain evidence="2">RS</strain>
    </source>
</reference>
<dbReference type="RefSeq" id="XP_004445767.1">
    <property type="nucleotide sequence ID" value="XM_004445710.1"/>
</dbReference>
<reference evidence="2" key="1">
    <citation type="journal article" date="2009" name="Genome Res.">
        <title>Comparative genomic analyses of the human fungal pathogens Coccidioides and their relatives.</title>
        <authorList>
            <person name="Sharpton T.J."/>
            <person name="Stajich J.E."/>
            <person name="Rounsley S.D."/>
            <person name="Gardner M.J."/>
            <person name="Wortman J.R."/>
            <person name="Jordar V.S."/>
            <person name="Maiti R."/>
            <person name="Kodira C.D."/>
            <person name="Neafsey D.E."/>
            <person name="Zeng Q."/>
            <person name="Hung C.-Y."/>
            <person name="McMahan C."/>
            <person name="Muszewska A."/>
            <person name="Grynberg M."/>
            <person name="Mandel M.A."/>
            <person name="Kellner E.M."/>
            <person name="Barker B.M."/>
            <person name="Galgiani J.N."/>
            <person name="Orbach M.J."/>
            <person name="Kirkland T.N."/>
            <person name="Cole G.T."/>
            <person name="Henn M.R."/>
            <person name="Birren B.W."/>
            <person name="Taylor J.W."/>
        </authorList>
    </citation>
    <scope>NUCLEOTIDE SEQUENCE [LARGE SCALE GENOMIC DNA]</scope>
    <source>
        <strain evidence="2">RS</strain>
    </source>
</reference>
<dbReference type="KEGG" id="cim:CIMG_12764"/>
<name>A0A0D8JSN3_COCIM</name>
<evidence type="ECO:0000313" key="1">
    <source>
        <dbReference type="EMBL" id="KJF60124.1"/>
    </source>
</evidence>
<dbReference type="EMBL" id="GG704911">
    <property type="protein sequence ID" value="KJF60124.1"/>
    <property type="molecule type" value="Genomic_DNA"/>
</dbReference>